<proteinExistence type="predicted"/>
<dbReference type="Pfam" id="PF06912">
    <property type="entry name" value="DUF1275"/>
    <property type="match status" value="1"/>
</dbReference>
<keyword evidence="1" id="KW-0812">Transmembrane</keyword>
<dbReference type="PANTHER" id="PTHR37314">
    <property type="entry name" value="SLR0142 PROTEIN"/>
    <property type="match status" value="1"/>
</dbReference>
<comment type="caution">
    <text evidence="2">The sequence shown here is derived from an EMBL/GenBank/DDBJ whole genome shotgun (WGS) entry which is preliminary data.</text>
</comment>
<feature type="transmembrane region" description="Helical" evidence="1">
    <location>
        <begin position="97"/>
        <end position="121"/>
    </location>
</feature>
<feature type="transmembrane region" description="Helical" evidence="1">
    <location>
        <begin position="197"/>
        <end position="216"/>
    </location>
</feature>
<dbReference type="PANTHER" id="PTHR37314:SF4">
    <property type="entry name" value="UPF0700 TRANSMEMBRANE PROTEIN YOAK"/>
    <property type="match status" value="1"/>
</dbReference>
<organism evidence="2 3">
    <name type="scientific">Aureimonas altamirensis</name>
    <dbReference type="NCBI Taxonomy" id="370622"/>
    <lineage>
        <taxon>Bacteria</taxon>
        <taxon>Pseudomonadati</taxon>
        <taxon>Pseudomonadota</taxon>
        <taxon>Alphaproteobacteria</taxon>
        <taxon>Hyphomicrobiales</taxon>
        <taxon>Aurantimonadaceae</taxon>
        <taxon>Aureimonas</taxon>
    </lineage>
</organism>
<accession>A0A0B1Q7A9</accession>
<reference evidence="2 3" key="1">
    <citation type="submission" date="2014-09" db="EMBL/GenBank/DDBJ databases">
        <title>Isolation and characterization of Aurantimonas altamirensis ON-56566 from clinical sample following a dog bite.</title>
        <authorList>
            <person name="Eshaghi A."/>
            <person name="Li A."/>
            <person name="Shahinas D."/>
            <person name="Bahn P."/>
            <person name="Kus J.V."/>
            <person name="Patel S.N."/>
        </authorList>
    </citation>
    <scope>NUCLEOTIDE SEQUENCE [LARGE SCALE GENOMIC DNA]</scope>
    <source>
        <strain evidence="2 3">ON-56566</strain>
    </source>
</reference>
<dbReference type="EMBL" id="JRFJ01000001">
    <property type="protein sequence ID" value="KHJ55261.1"/>
    <property type="molecule type" value="Genomic_DNA"/>
</dbReference>
<feature type="transmembrane region" description="Helical" evidence="1">
    <location>
        <begin position="141"/>
        <end position="158"/>
    </location>
</feature>
<dbReference type="Proteomes" id="UP000030826">
    <property type="component" value="Unassembled WGS sequence"/>
</dbReference>
<name>A0A0B1Q7A9_9HYPH</name>
<feature type="transmembrane region" description="Helical" evidence="1">
    <location>
        <begin position="65"/>
        <end position="85"/>
    </location>
</feature>
<evidence type="ECO:0000256" key="1">
    <source>
        <dbReference type="SAM" id="Phobius"/>
    </source>
</evidence>
<dbReference type="STRING" id="370622.LA66_00830"/>
<dbReference type="AlphaFoldDB" id="A0A0B1Q7A9"/>
<feature type="transmembrane region" description="Helical" evidence="1">
    <location>
        <begin position="21"/>
        <end position="45"/>
    </location>
</feature>
<evidence type="ECO:0000313" key="2">
    <source>
        <dbReference type="EMBL" id="KHJ55261.1"/>
    </source>
</evidence>
<gene>
    <name evidence="2" type="ORF">LA66_00830</name>
</gene>
<feature type="transmembrane region" description="Helical" evidence="1">
    <location>
        <begin position="170"/>
        <end position="191"/>
    </location>
</feature>
<sequence length="238" mass="25541">MTTPHRRRHRRLRRGRLGAGLFLTVCLSALAGMTDAIGLMMIGSYVSFMSGNTTEFAAALVRGQYQHAAMLAAILFVFVAGNALGEIFIRLTRRNHVPLLFVTAVLIALPMALPGAIWPMLAAVLAMGMLNSGIEQVEGQAFGITFITGALSRFGRGIGRRLMGEAGGGWPLQIVPFIGMLAGATAGALAYRTMPETSLAAPAAFSLVLGIVTLVIPDRWRRSYVSPPRVRRPQPSPR</sequence>
<evidence type="ECO:0000313" key="3">
    <source>
        <dbReference type="Proteomes" id="UP000030826"/>
    </source>
</evidence>
<keyword evidence="1" id="KW-1133">Transmembrane helix</keyword>
<evidence type="ECO:0008006" key="4">
    <source>
        <dbReference type="Google" id="ProtNLM"/>
    </source>
</evidence>
<protein>
    <recommendedName>
        <fullName evidence="4">DUF1275 domain-containing protein</fullName>
    </recommendedName>
</protein>
<dbReference type="InterPro" id="IPR010699">
    <property type="entry name" value="DUF1275"/>
</dbReference>
<keyword evidence="1" id="KW-0472">Membrane</keyword>
<dbReference type="RefSeq" id="WP_039188060.1">
    <property type="nucleotide sequence ID" value="NZ_JRFJ01000001.1"/>
</dbReference>